<sequence>MDKNSYALGMSVAHNMLSSGVKDIAFDDFAAGVKAVLTGAEPAVSFEEAAGLLDKYFEEIEKKQKAEAAAVNAAVKQEGEEFLAENAKKEGVTVLPSGLQYKVIKEGSGKKPGKTSKVKCHYEGRFINGSKFDSSYDRQQPTVFGLNQVISGWTEGLQLMSEGSKYELYIPYTLGYGEAGAPGAIPPFSALVFTVELIEVL</sequence>
<dbReference type="SUPFAM" id="SSF54534">
    <property type="entry name" value="FKBP-like"/>
    <property type="match status" value="1"/>
</dbReference>
<dbReference type="GO" id="GO:0003755">
    <property type="term" value="F:peptidyl-prolyl cis-trans isomerase activity"/>
    <property type="evidence" value="ECO:0007669"/>
    <property type="project" value="UniProtKB-UniRule"/>
</dbReference>
<proteinExistence type="inferred from homology"/>
<dbReference type="AlphaFoldDB" id="A0A9D9IMR4"/>
<comment type="caution">
    <text evidence="8">The sequence shown here is derived from an EMBL/GenBank/DDBJ whole genome shotgun (WGS) entry which is preliminary data.</text>
</comment>
<evidence type="ECO:0000259" key="7">
    <source>
        <dbReference type="PROSITE" id="PS50059"/>
    </source>
</evidence>
<dbReference type="PANTHER" id="PTHR43811">
    <property type="entry name" value="FKBP-TYPE PEPTIDYL-PROLYL CIS-TRANS ISOMERASE FKPA"/>
    <property type="match status" value="1"/>
</dbReference>
<dbReference type="Gene3D" id="1.10.287.460">
    <property type="entry name" value="Peptidyl-prolyl cis-trans isomerase, FKBP-type, N-terminal domain"/>
    <property type="match status" value="1"/>
</dbReference>
<evidence type="ECO:0000256" key="4">
    <source>
        <dbReference type="ARBA" id="ARBA00023235"/>
    </source>
</evidence>
<keyword evidence="3 5" id="KW-0697">Rotamase</keyword>
<name>A0A9D9IMR4_9BACT</name>
<dbReference type="InterPro" id="IPR000774">
    <property type="entry name" value="PPIase_FKBP_N"/>
</dbReference>
<accession>A0A9D9IMR4</accession>
<evidence type="ECO:0000313" key="9">
    <source>
        <dbReference type="Proteomes" id="UP000823757"/>
    </source>
</evidence>
<comment type="similarity">
    <text evidence="2 6">Belongs to the FKBP-type PPIase family.</text>
</comment>
<reference evidence="8" key="1">
    <citation type="submission" date="2020-10" db="EMBL/GenBank/DDBJ databases">
        <authorList>
            <person name="Gilroy R."/>
        </authorList>
    </citation>
    <scope>NUCLEOTIDE SEQUENCE</scope>
    <source>
        <strain evidence="8">B1-13419</strain>
    </source>
</reference>
<dbReference type="Pfam" id="PF01346">
    <property type="entry name" value="FKBP_N"/>
    <property type="match status" value="1"/>
</dbReference>
<protein>
    <recommendedName>
        <fullName evidence="6">Peptidyl-prolyl cis-trans isomerase</fullName>
        <ecNumber evidence="6">5.2.1.8</ecNumber>
    </recommendedName>
</protein>
<dbReference type="EC" id="5.2.1.8" evidence="6"/>
<dbReference type="FunFam" id="3.10.50.40:FF:000006">
    <property type="entry name" value="Peptidyl-prolyl cis-trans isomerase"/>
    <property type="match status" value="1"/>
</dbReference>
<dbReference type="InterPro" id="IPR046357">
    <property type="entry name" value="PPIase_dom_sf"/>
</dbReference>
<dbReference type="PANTHER" id="PTHR43811:SF23">
    <property type="entry name" value="FKBP-TYPE 22 KDA PEPTIDYL-PROLYL CIS-TRANS ISOMERASE"/>
    <property type="match status" value="1"/>
</dbReference>
<dbReference type="GO" id="GO:0006457">
    <property type="term" value="P:protein folding"/>
    <property type="evidence" value="ECO:0007669"/>
    <property type="project" value="InterPro"/>
</dbReference>
<gene>
    <name evidence="8" type="ORF">IAB91_07445</name>
</gene>
<comment type="catalytic activity">
    <reaction evidence="1 5 6">
        <text>[protein]-peptidylproline (omega=180) = [protein]-peptidylproline (omega=0)</text>
        <dbReference type="Rhea" id="RHEA:16237"/>
        <dbReference type="Rhea" id="RHEA-COMP:10747"/>
        <dbReference type="Rhea" id="RHEA-COMP:10748"/>
        <dbReference type="ChEBI" id="CHEBI:83833"/>
        <dbReference type="ChEBI" id="CHEBI:83834"/>
        <dbReference type="EC" id="5.2.1.8"/>
    </reaction>
</comment>
<dbReference type="Proteomes" id="UP000823757">
    <property type="component" value="Unassembled WGS sequence"/>
</dbReference>
<dbReference type="Gene3D" id="3.10.50.40">
    <property type="match status" value="1"/>
</dbReference>
<dbReference type="InterPro" id="IPR001179">
    <property type="entry name" value="PPIase_FKBP_dom"/>
</dbReference>
<evidence type="ECO:0000256" key="3">
    <source>
        <dbReference type="ARBA" id="ARBA00023110"/>
    </source>
</evidence>
<evidence type="ECO:0000256" key="5">
    <source>
        <dbReference type="PROSITE-ProRule" id="PRU00277"/>
    </source>
</evidence>
<evidence type="ECO:0000256" key="2">
    <source>
        <dbReference type="ARBA" id="ARBA00006577"/>
    </source>
</evidence>
<organism evidence="8 9">
    <name type="scientific">Candidatus Cryptobacteroides faecigallinarum</name>
    <dbReference type="NCBI Taxonomy" id="2840763"/>
    <lineage>
        <taxon>Bacteria</taxon>
        <taxon>Pseudomonadati</taxon>
        <taxon>Bacteroidota</taxon>
        <taxon>Bacteroidia</taxon>
        <taxon>Bacteroidales</taxon>
        <taxon>Candidatus Cryptobacteroides</taxon>
    </lineage>
</organism>
<evidence type="ECO:0000313" key="8">
    <source>
        <dbReference type="EMBL" id="MBO8475105.1"/>
    </source>
</evidence>
<dbReference type="EMBL" id="JADIMD010000112">
    <property type="protein sequence ID" value="MBO8475105.1"/>
    <property type="molecule type" value="Genomic_DNA"/>
</dbReference>
<reference evidence="8" key="2">
    <citation type="journal article" date="2021" name="PeerJ">
        <title>Extensive microbial diversity within the chicken gut microbiome revealed by metagenomics and culture.</title>
        <authorList>
            <person name="Gilroy R."/>
            <person name="Ravi A."/>
            <person name="Getino M."/>
            <person name="Pursley I."/>
            <person name="Horton D.L."/>
            <person name="Alikhan N.F."/>
            <person name="Baker D."/>
            <person name="Gharbi K."/>
            <person name="Hall N."/>
            <person name="Watson M."/>
            <person name="Adriaenssens E.M."/>
            <person name="Foster-Nyarko E."/>
            <person name="Jarju S."/>
            <person name="Secka A."/>
            <person name="Antonio M."/>
            <person name="Oren A."/>
            <person name="Chaudhuri R.R."/>
            <person name="La Ragione R."/>
            <person name="Hildebrand F."/>
            <person name="Pallen M.J."/>
        </authorList>
    </citation>
    <scope>NUCLEOTIDE SEQUENCE</scope>
    <source>
        <strain evidence="8">B1-13419</strain>
    </source>
</reference>
<evidence type="ECO:0000256" key="6">
    <source>
        <dbReference type="RuleBase" id="RU003915"/>
    </source>
</evidence>
<feature type="domain" description="PPIase FKBP-type" evidence="7">
    <location>
        <begin position="115"/>
        <end position="201"/>
    </location>
</feature>
<dbReference type="Pfam" id="PF00254">
    <property type="entry name" value="FKBP_C"/>
    <property type="match status" value="1"/>
</dbReference>
<dbReference type="PROSITE" id="PS50059">
    <property type="entry name" value="FKBP_PPIASE"/>
    <property type="match status" value="1"/>
</dbReference>
<evidence type="ECO:0000256" key="1">
    <source>
        <dbReference type="ARBA" id="ARBA00000971"/>
    </source>
</evidence>
<dbReference type="InterPro" id="IPR036944">
    <property type="entry name" value="PPIase_FKBP_N_sf"/>
</dbReference>
<keyword evidence="4 5" id="KW-0413">Isomerase</keyword>